<evidence type="ECO:0000313" key="2">
    <source>
        <dbReference type="Proteomes" id="UP000002028"/>
    </source>
</evidence>
<keyword evidence="2" id="KW-1185">Reference proteome</keyword>
<reference evidence="1 2" key="1">
    <citation type="journal article" date="2010" name="Stand. Genomic Sci.">
        <title>Complete genome sequence of Spirosoma linguale type strain (1).</title>
        <authorList>
            <person name="Lail K."/>
            <person name="Sikorski J."/>
            <person name="Saunders E."/>
            <person name="Lapidus A."/>
            <person name="Glavina Del Rio T."/>
            <person name="Copeland A."/>
            <person name="Tice H."/>
            <person name="Cheng J.-F."/>
            <person name="Lucas S."/>
            <person name="Nolan M."/>
            <person name="Bruce D."/>
            <person name="Goodwin L."/>
            <person name="Pitluck S."/>
            <person name="Ivanova N."/>
            <person name="Mavromatis K."/>
            <person name="Ovchinnikova G."/>
            <person name="Pati A."/>
            <person name="Chen A."/>
            <person name="Palaniappan K."/>
            <person name="Land M."/>
            <person name="Hauser L."/>
            <person name="Chang Y.-J."/>
            <person name="Jeffries C.D."/>
            <person name="Chain P."/>
            <person name="Brettin T."/>
            <person name="Detter J.C."/>
            <person name="Schuetze A."/>
            <person name="Rohde M."/>
            <person name="Tindall B.J."/>
            <person name="Goeker M."/>
            <person name="Bristow J."/>
            <person name="Eisen J.A."/>
            <person name="Markowitz V."/>
            <person name="Hugenholtz P."/>
            <person name="Kyrpides N.C."/>
            <person name="Klenk H.-P."/>
            <person name="Chen F."/>
        </authorList>
    </citation>
    <scope>NUCLEOTIDE SEQUENCE [LARGE SCALE GENOMIC DNA]</scope>
    <source>
        <strain evidence="2">ATCC 33905 / DSM 74 / LMG 10896 / Claus 1</strain>
    </source>
</reference>
<dbReference type="AlphaFoldDB" id="D2QDR0"/>
<dbReference type="Proteomes" id="UP000002028">
    <property type="component" value="Chromosome"/>
</dbReference>
<dbReference type="HOGENOM" id="CLU_2540879_0_0_10"/>
<organism evidence="1 2">
    <name type="scientific">Spirosoma linguale (strain ATCC 33905 / DSM 74 / LMG 10896 / Claus 1)</name>
    <dbReference type="NCBI Taxonomy" id="504472"/>
    <lineage>
        <taxon>Bacteria</taxon>
        <taxon>Pseudomonadati</taxon>
        <taxon>Bacteroidota</taxon>
        <taxon>Cytophagia</taxon>
        <taxon>Cytophagales</taxon>
        <taxon>Cytophagaceae</taxon>
        <taxon>Spirosoma</taxon>
    </lineage>
</organism>
<name>D2QDR0_SPILD</name>
<sequence length="83" mass="9276">MQVRLKQLAVLVKVFVAELAELSLRQSLEAVLAGDFISDRNLQPYMRILAYMYSVMLSKSVAESIDLGEIDNFLLSLILNSGL</sequence>
<dbReference type="EMBL" id="CP001769">
    <property type="protein sequence ID" value="ADB38190.1"/>
    <property type="molecule type" value="Genomic_DNA"/>
</dbReference>
<dbReference type="KEGG" id="sli:Slin_2162"/>
<accession>D2QDR0</accession>
<proteinExistence type="predicted"/>
<protein>
    <submittedName>
        <fullName evidence="1">Uncharacterized protein</fullName>
    </submittedName>
</protein>
<gene>
    <name evidence="1" type="ordered locus">Slin_2162</name>
</gene>
<evidence type="ECO:0000313" key="1">
    <source>
        <dbReference type="EMBL" id="ADB38190.1"/>
    </source>
</evidence>